<reference evidence="2 3" key="1">
    <citation type="submission" date="2024-02" db="EMBL/GenBank/DDBJ databases">
        <title>Lysinimicrobium sediminis NBRC 112286.</title>
        <authorList>
            <person name="Ichikawa N."/>
            <person name="Katano-Makiyama Y."/>
            <person name="Hidaka K."/>
        </authorList>
    </citation>
    <scope>NUCLEOTIDE SEQUENCE [LARGE SCALE GENOMIC DNA]</scope>
    <source>
        <strain evidence="2 3">NBRC 112286</strain>
    </source>
</reference>
<feature type="transmembrane region" description="Helical" evidence="1">
    <location>
        <begin position="187"/>
        <end position="205"/>
    </location>
</feature>
<feature type="transmembrane region" description="Helical" evidence="1">
    <location>
        <begin position="217"/>
        <end position="238"/>
    </location>
</feature>
<comment type="caution">
    <text evidence="2">The sequence shown here is derived from an EMBL/GenBank/DDBJ whole genome shotgun (WGS) entry which is preliminary data.</text>
</comment>
<evidence type="ECO:0000313" key="2">
    <source>
        <dbReference type="EMBL" id="GAA5518353.1"/>
    </source>
</evidence>
<keyword evidence="1" id="KW-0812">Transmembrane</keyword>
<protein>
    <recommendedName>
        <fullName evidence="4">Permease</fullName>
    </recommendedName>
</protein>
<keyword evidence="1" id="KW-1133">Transmembrane helix</keyword>
<accession>A0ABP9WHA0</accession>
<evidence type="ECO:0008006" key="4">
    <source>
        <dbReference type="Google" id="ProtNLM"/>
    </source>
</evidence>
<organism evidence="2 3">
    <name type="scientific">Demequina sediminis</name>
    <dbReference type="NCBI Taxonomy" id="1930058"/>
    <lineage>
        <taxon>Bacteria</taxon>
        <taxon>Bacillati</taxon>
        <taxon>Actinomycetota</taxon>
        <taxon>Actinomycetes</taxon>
        <taxon>Micrococcales</taxon>
        <taxon>Demequinaceae</taxon>
        <taxon>Demequina</taxon>
    </lineage>
</organism>
<sequence length="244" mass="24250">MLPTTRATIGAAAAAVVAVAGFLGPRYLAVAVFAMTILLGLGWPLLLRASRRRASSAVLMAGGTLALVAVVLGRTAPYLRHMVIAVALMAIAALVSEVFFPSSRGRAVTSVAATSAGAIVVASGAAWVAASRTHGAEDLVVAAGASLAVAAIASVSTRNGHVNTIIALALATGVGMAAGALFPELPWYAGGGVGLLCGVIVTLLQELVRREPKVRDPLAGMASALAPVLAAGALVYIGGRLLVG</sequence>
<evidence type="ECO:0000313" key="3">
    <source>
        <dbReference type="Proteomes" id="UP001426770"/>
    </source>
</evidence>
<feature type="transmembrane region" description="Helical" evidence="1">
    <location>
        <begin position="29"/>
        <end position="47"/>
    </location>
</feature>
<dbReference type="EMBL" id="BAABRR010000003">
    <property type="protein sequence ID" value="GAA5518353.1"/>
    <property type="molecule type" value="Genomic_DNA"/>
</dbReference>
<dbReference type="RefSeq" id="WP_286214665.1">
    <property type="nucleotide sequence ID" value="NZ_AP027736.1"/>
</dbReference>
<keyword evidence="3" id="KW-1185">Reference proteome</keyword>
<feature type="transmembrane region" description="Helical" evidence="1">
    <location>
        <begin position="78"/>
        <end position="100"/>
    </location>
</feature>
<name>A0ABP9WHA0_9MICO</name>
<dbReference type="Proteomes" id="UP001426770">
    <property type="component" value="Unassembled WGS sequence"/>
</dbReference>
<evidence type="ECO:0000256" key="1">
    <source>
        <dbReference type="SAM" id="Phobius"/>
    </source>
</evidence>
<feature type="transmembrane region" description="Helical" evidence="1">
    <location>
        <begin position="139"/>
        <end position="155"/>
    </location>
</feature>
<feature type="transmembrane region" description="Helical" evidence="1">
    <location>
        <begin position="54"/>
        <end position="72"/>
    </location>
</feature>
<gene>
    <name evidence="2" type="ORF">Lsed01_00778</name>
</gene>
<proteinExistence type="predicted"/>
<feature type="transmembrane region" description="Helical" evidence="1">
    <location>
        <begin position="7"/>
        <end position="23"/>
    </location>
</feature>
<keyword evidence="1" id="KW-0472">Membrane</keyword>
<feature type="transmembrane region" description="Helical" evidence="1">
    <location>
        <begin position="107"/>
        <end position="127"/>
    </location>
</feature>
<feature type="transmembrane region" description="Helical" evidence="1">
    <location>
        <begin position="162"/>
        <end position="181"/>
    </location>
</feature>